<feature type="chain" id="PRO_5001647223" description="FAS1 domain-containing protein" evidence="2">
    <location>
        <begin position="27"/>
        <end position="164"/>
    </location>
</feature>
<accession>A0A067TTK1</accession>
<keyword evidence="4" id="KW-1185">Reference proteome</keyword>
<evidence type="ECO:0000256" key="1">
    <source>
        <dbReference type="SAM" id="MobiDB-lite"/>
    </source>
</evidence>
<dbReference type="AlphaFoldDB" id="A0A067TTK1"/>
<reference evidence="4" key="1">
    <citation type="journal article" date="2014" name="Proc. Natl. Acad. Sci. U.S.A.">
        <title>Extensive sampling of basidiomycete genomes demonstrates inadequacy of the white-rot/brown-rot paradigm for wood decay fungi.</title>
        <authorList>
            <person name="Riley R."/>
            <person name="Salamov A.A."/>
            <person name="Brown D.W."/>
            <person name="Nagy L.G."/>
            <person name="Floudas D."/>
            <person name="Held B.W."/>
            <person name="Levasseur A."/>
            <person name="Lombard V."/>
            <person name="Morin E."/>
            <person name="Otillar R."/>
            <person name="Lindquist E.A."/>
            <person name="Sun H."/>
            <person name="LaButti K.M."/>
            <person name="Schmutz J."/>
            <person name="Jabbour D."/>
            <person name="Luo H."/>
            <person name="Baker S.E."/>
            <person name="Pisabarro A.G."/>
            <person name="Walton J.D."/>
            <person name="Blanchette R.A."/>
            <person name="Henrissat B."/>
            <person name="Martin F."/>
            <person name="Cullen D."/>
            <person name="Hibbett D.S."/>
            <person name="Grigoriev I.V."/>
        </authorList>
    </citation>
    <scope>NUCLEOTIDE SEQUENCE [LARGE SCALE GENOMIC DNA]</scope>
    <source>
        <strain evidence="4">CBS 339.88</strain>
    </source>
</reference>
<organism evidence="3 4">
    <name type="scientific">Galerina marginata (strain CBS 339.88)</name>
    <dbReference type="NCBI Taxonomy" id="685588"/>
    <lineage>
        <taxon>Eukaryota</taxon>
        <taxon>Fungi</taxon>
        <taxon>Dikarya</taxon>
        <taxon>Basidiomycota</taxon>
        <taxon>Agaricomycotina</taxon>
        <taxon>Agaricomycetes</taxon>
        <taxon>Agaricomycetidae</taxon>
        <taxon>Agaricales</taxon>
        <taxon>Agaricineae</taxon>
        <taxon>Strophariaceae</taxon>
        <taxon>Galerina</taxon>
    </lineage>
</organism>
<feature type="compositionally biased region" description="Low complexity" evidence="1">
    <location>
        <begin position="129"/>
        <end position="141"/>
    </location>
</feature>
<protein>
    <recommendedName>
        <fullName evidence="5">FAS1 domain-containing protein</fullName>
    </recommendedName>
</protein>
<evidence type="ECO:0008006" key="5">
    <source>
        <dbReference type="Google" id="ProtNLM"/>
    </source>
</evidence>
<gene>
    <name evidence="3" type="ORF">GALMADRAFT_133956</name>
</gene>
<evidence type="ECO:0000256" key="2">
    <source>
        <dbReference type="SAM" id="SignalP"/>
    </source>
</evidence>
<feature type="signal peptide" evidence="2">
    <location>
        <begin position="1"/>
        <end position="26"/>
    </location>
</feature>
<name>A0A067TTK1_GALM3</name>
<feature type="region of interest" description="Disordered" evidence="1">
    <location>
        <begin position="39"/>
        <end position="82"/>
    </location>
</feature>
<feature type="region of interest" description="Disordered" evidence="1">
    <location>
        <begin position="121"/>
        <end position="141"/>
    </location>
</feature>
<dbReference type="EMBL" id="KL142369">
    <property type="protein sequence ID" value="KDR82313.1"/>
    <property type="molecule type" value="Genomic_DNA"/>
</dbReference>
<proteinExistence type="predicted"/>
<keyword evidence="2" id="KW-0732">Signal</keyword>
<sequence>MFNIQHSNFAAFPHLLFLWAFGTLLCRHRSLSPGGHLQCPALTPPPSSPAQRPVDHDDCRHGPHPRRPTPCLSPQSTPPLSSSSLRLLDDDIVVQVTVSTCGVSLDNGIVHVMRTTHFSRSFSSVPSKTGTTSTREATTAAHKLPHARNCLSDHSYSVDASRCQ</sequence>
<evidence type="ECO:0000313" key="3">
    <source>
        <dbReference type="EMBL" id="KDR82313.1"/>
    </source>
</evidence>
<evidence type="ECO:0000313" key="4">
    <source>
        <dbReference type="Proteomes" id="UP000027222"/>
    </source>
</evidence>
<dbReference type="HOGENOM" id="CLU_1619138_0_0_1"/>
<dbReference type="Proteomes" id="UP000027222">
    <property type="component" value="Unassembled WGS sequence"/>
</dbReference>
<feature type="compositionally biased region" description="Low complexity" evidence="1">
    <location>
        <begin position="69"/>
        <end position="82"/>
    </location>
</feature>